<evidence type="ECO:0000313" key="1">
    <source>
        <dbReference type="EMBL" id="EDN76444.1"/>
    </source>
</evidence>
<dbReference type="EMBL" id="AAYG02000028">
    <property type="protein sequence ID" value="EDN76444.1"/>
    <property type="molecule type" value="Genomic_DNA"/>
</dbReference>
<gene>
    <name evidence="1" type="ORF">RUMGNA_03124</name>
</gene>
<accession>A7B6B1</accession>
<protein>
    <submittedName>
        <fullName evidence="1">Uncharacterized protein</fullName>
    </submittedName>
</protein>
<reference evidence="1 2" key="2">
    <citation type="submission" date="2007-06" db="EMBL/GenBank/DDBJ databases">
        <title>Draft genome sequence of Ruminococcus gnavus (ATCC 29149).</title>
        <authorList>
            <person name="Sudarsanam P."/>
            <person name="Ley R."/>
            <person name="Guruge J."/>
            <person name="Turnbaugh P.J."/>
            <person name="Mahowald M."/>
            <person name="Liep D."/>
            <person name="Gordon J."/>
        </authorList>
    </citation>
    <scope>NUCLEOTIDE SEQUENCE [LARGE SCALE GENOMIC DNA]</scope>
    <source>
        <strain evidence="1 2">ATCC 29149</strain>
    </source>
</reference>
<evidence type="ECO:0000313" key="2">
    <source>
        <dbReference type="Proteomes" id="UP000004410"/>
    </source>
</evidence>
<dbReference type="Proteomes" id="UP000004410">
    <property type="component" value="Unassembled WGS sequence"/>
</dbReference>
<name>A7B6B1_MEDG7</name>
<comment type="caution">
    <text evidence="1">The sequence shown here is derived from an EMBL/GenBank/DDBJ whole genome shotgun (WGS) entry which is preliminary data.</text>
</comment>
<proteinExistence type="predicted"/>
<organism evidence="1 2">
    <name type="scientific">Mediterraneibacter gnavus (strain ATCC 29149 / DSM 114966 / JCM 6515 / VPI C7-9)</name>
    <name type="common">Ruminococcus gnavus</name>
    <dbReference type="NCBI Taxonomy" id="411470"/>
    <lineage>
        <taxon>Bacteria</taxon>
        <taxon>Bacillati</taxon>
        <taxon>Bacillota</taxon>
        <taxon>Clostridia</taxon>
        <taxon>Lachnospirales</taxon>
        <taxon>Lachnospiraceae</taxon>
        <taxon>Mediterraneibacter</taxon>
    </lineage>
</organism>
<sequence length="97" mass="11640">MGSVKLLKGSEEFEMFQDYWKMMQSVWSVENTKEYWEKVVEDTDRFYRKYQTEFSKELALALANELERKAKHEAEQTTVQERMGIHFGRCRGTSWGE</sequence>
<reference evidence="1 2" key="1">
    <citation type="submission" date="2007-04" db="EMBL/GenBank/DDBJ databases">
        <authorList>
            <person name="Fulton L."/>
            <person name="Clifton S."/>
            <person name="Fulton B."/>
            <person name="Xu J."/>
            <person name="Minx P."/>
            <person name="Pepin K.H."/>
            <person name="Johnson M."/>
            <person name="Thiruvilangam P."/>
            <person name="Bhonagiri V."/>
            <person name="Nash W.E."/>
            <person name="Mardis E.R."/>
            <person name="Wilson R.K."/>
        </authorList>
    </citation>
    <scope>NUCLEOTIDE SEQUENCE [LARGE SCALE GENOMIC DNA]</scope>
    <source>
        <strain evidence="1 2">ATCC 29149</strain>
    </source>
</reference>
<dbReference type="PaxDb" id="411470-RUMGNA_03124"/>
<dbReference type="AlphaFoldDB" id="A7B6B1"/>